<dbReference type="PATRIC" id="fig|1618424.3.peg.1028"/>
<proteinExistence type="predicted"/>
<evidence type="ECO:0000313" key="2">
    <source>
        <dbReference type="EMBL" id="KKR82306.1"/>
    </source>
</evidence>
<gene>
    <name evidence="2" type="ORF">UU29_C0016G0017</name>
</gene>
<organism evidence="2 3">
    <name type="scientific">Candidatus Daviesbacteria bacterium GW2011_GWA2_40_9</name>
    <dbReference type="NCBI Taxonomy" id="1618424"/>
    <lineage>
        <taxon>Bacteria</taxon>
        <taxon>Candidatus Daviesiibacteriota</taxon>
    </lineage>
</organism>
<dbReference type="Gene3D" id="1.10.3210.10">
    <property type="entry name" value="Hypothetical protein af1432"/>
    <property type="match status" value="1"/>
</dbReference>
<evidence type="ECO:0000259" key="1">
    <source>
        <dbReference type="Pfam" id="PF01966"/>
    </source>
</evidence>
<dbReference type="PANTHER" id="PTHR38659">
    <property type="entry name" value="METAL-DEPENDENT PHOSPHOHYDROLASE"/>
    <property type="match status" value="1"/>
</dbReference>
<dbReference type="PANTHER" id="PTHR38659:SF1">
    <property type="entry name" value="METAL DEPENDENT PHOSPHOHYDROLASE"/>
    <property type="match status" value="1"/>
</dbReference>
<dbReference type="EMBL" id="LCAB01000016">
    <property type="protein sequence ID" value="KKR82306.1"/>
    <property type="molecule type" value="Genomic_DNA"/>
</dbReference>
<evidence type="ECO:0000313" key="3">
    <source>
        <dbReference type="Proteomes" id="UP000034601"/>
    </source>
</evidence>
<dbReference type="InterPro" id="IPR006674">
    <property type="entry name" value="HD_domain"/>
</dbReference>
<protein>
    <submittedName>
        <fullName evidence="2">Hdig domain protein</fullName>
    </submittedName>
</protein>
<name>A0A0G0U544_9BACT</name>
<sequence length="194" mass="21690">MNRDQAYTLMTQMLQNKNLQKHNLAVEAIMRALAKELKKKHPELSGEEFNEEEWGIVGLLHDADYEITGKDLTKHTLVTEERIKSLGASEKVINGIKAHSDTIKSKRENYLEKAVFACDELSGLITAAALVRPDKKLAGLTTDSVLKRFKEKAFAAGAKREQILLCETELEIPFPEFVKISLEAMQGIAPKLGL</sequence>
<dbReference type="AlphaFoldDB" id="A0A0G0U544"/>
<reference evidence="2 3" key="1">
    <citation type="journal article" date="2015" name="Nature">
        <title>rRNA introns, odd ribosomes, and small enigmatic genomes across a large radiation of phyla.</title>
        <authorList>
            <person name="Brown C.T."/>
            <person name="Hug L.A."/>
            <person name="Thomas B.C."/>
            <person name="Sharon I."/>
            <person name="Castelle C.J."/>
            <person name="Singh A."/>
            <person name="Wilkins M.J."/>
            <person name="Williams K.H."/>
            <person name="Banfield J.F."/>
        </authorList>
    </citation>
    <scope>NUCLEOTIDE SEQUENCE [LARGE SCALE GENOMIC DNA]</scope>
</reference>
<dbReference type="Pfam" id="PF01966">
    <property type="entry name" value="HD"/>
    <property type="match status" value="1"/>
</dbReference>
<dbReference type="SUPFAM" id="SSF109604">
    <property type="entry name" value="HD-domain/PDEase-like"/>
    <property type="match status" value="1"/>
</dbReference>
<feature type="domain" description="HD" evidence="1">
    <location>
        <begin position="21"/>
        <end position="119"/>
    </location>
</feature>
<dbReference type="Proteomes" id="UP000034601">
    <property type="component" value="Unassembled WGS sequence"/>
</dbReference>
<comment type="caution">
    <text evidence="2">The sequence shown here is derived from an EMBL/GenBank/DDBJ whole genome shotgun (WGS) entry which is preliminary data.</text>
</comment>
<accession>A0A0G0U544</accession>